<dbReference type="Gene3D" id="3.40.50.150">
    <property type="entry name" value="Vaccinia Virus protein VP39"/>
    <property type="match status" value="1"/>
</dbReference>
<keyword evidence="2" id="KW-1185">Reference proteome</keyword>
<sequence>MFGPFATPSEVRRLRGELKAARSLATRLLQSKLAEALAAQMLRRHTRDFEALQEFVEKGVLSRAAIVHKTEDSLAFYRRLIRGYDLAPERILEIGVKGGGSLLLWRALFPQARVVGLDIKPTLKDLPEGIAVVRGDQSDPKALKRLARNHGPFDLVIDDGSHVSEHQRISFVTLSRYLRPGALYVIEDLHTVAKPAGGEVDYGADVWGDFVRAVFWRFQKRPVEELPLHESLRPLLRHVTDMTMGRRQLALRIGEPPEPVDEG</sequence>
<dbReference type="Proteomes" id="UP000192917">
    <property type="component" value="Unassembled WGS sequence"/>
</dbReference>
<dbReference type="AlphaFoldDB" id="A0A1Y6CKQ0"/>
<dbReference type="RefSeq" id="WP_085125522.1">
    <property type="nucleotide sequence ID" value="NZ_FWZX01000029.1"/>
</dbReference>
<reference evidence="1 2" key="1">
    <citation type="submission" date="2017-04" db="EMBL/GenBank/DDBJ databases">
        <authorList>
            <person name="Afonso C.L."/>
            <person name="Miller P.J."/>
            <person name="Scott M.A."/>
            <person name="Spackman E."/>
            <person name="Goraichik I."/>
            <person name="Dimitrov K.M."/>
            <person name="Suarez D.L."/>
            <person name="Swayne D.E."/>
        </authorList>
    </citation>
    <scope>NUCLEOTIDE SEQUENCE [LARGE SCALE GENOMIC DNA]</scope>
    <source>
        <strain evidence="1 2">USBA 355</strain>
    </source>
</reference>
<evidence type="ECO:0000313" key="1">
    <source>
        <dbReference type="EMBL" id="SMF69821.1"/>
    </source>
</evidence>
<protein>
    <submittedName>
        <fullName evidence="1">Cephalosporin hydroxylase</fullName>
    </submittedName>
</protein>
<dbReference type="Pfam" id="PF13578">
    <property type="entry name" value="Methyltransf_24"/>
    <property type="match status" value="1"/>
</dbReference>
<dbReference type="CDD" id="cd02440">
    <property type="entry name" value="AdoMet_MTases"/>
    <property type="match status" value="1"/>
</dbReference>
<dbReference type="STRING" id="560819.SAMN05428998_12922"/>
<dbReference type="SUPFAM" id="SSF53335">
    <property type="entry name" value="S-adenosyl-L-methionine-dependent methyltransferases"/>
    <property type="match status" value="1"/>
</dbReference>
<accession>A0A1Y6CKQ0</accession>
<gene>
    <name evidence="1" type="ORF">SAMN05428998_12922</name>
</gene>
<dbReference type="EMBL" id="FWZX01000029">
    <property type="protein sequence ID" value="SMF69821.1"/>
    <property type="molecule type" value="Genomic_DNA"/>
</dbReference>
<organism evidence="1 2">
    <name type="scientific">Tistlia consotensis USBA 355</name>
    <dbReference type="NCBI Taxonomy" id="560819"/>
    <lineage>
        <taxon>Bacteria</taxon>
        <taxon>Pseudomonadati</taxon>
        <taxon>Pseudomonadota</taxon>
        <taxon>Alphaproteobacteria</taxon>
        <taxon>Rhodospirillales</taxon>
        <taxon>Rhodovibrionaceae</taxon>
        <taxon>Tistlia</taxon>
    </lineage>
</organism>
<proteinExistence type="predicted"/>
<evidence type="ECO:0000313" key="2">
    <source>
        <dbReference type="Proteomes" id="UP000192917"/>
    </source>
</evidence>
<dbReference type="InterPro" id="IPR029063">
    <property type="entry name" value="SAM-dependent_MTases_sf"/>
</dbReference>
<name>A0A1Y6CKQ0_9PROT</name>